<gene>
    <name evidence="3" type="ORF">ARMA_1032</name>
    <name evidence="4" type="ORF">SE16_12005</name>
</gene>
<dbReference type="Proteomes" id="UP000037784">
    <property type="component" value="Unassembled WGS sequence"/>
</dbReference>
<organism evidence="3 5">
    <name type="scientific">Ardenticatena maritima</name>
    <dbReference type="NCBI Taxonomy" id="872965"/>
    <lineage>
        <taxon>Bacteria</taxon>
        <taxon>Bacillati</taxon>
        <taxon>Chloroflexota</taxon>
        <taxon>Ardenticatenia</taxon>
        <taxon>Ardenticatenales</taxon>
        <taxon>Ardenticatenaceae</taxon>
        <taxon>Ardenticatena</taxon>
    </lineage>
</organism>
<dbReference type="EMBL" id="BBZA01000068">
    <property type="protein sequence ID" value="GAP62609.1"/>
    <property type="molecule type" value="Genomic_DNA"/>
</dbReference>
<accession>A0A0M8K8G1</accession>
<dbReference type="PANTHER" id="PTHR46268">
    <property type="entry name" value="STRESS RESPONSE PROTEIN NHAX"/>
    <property type="match status" value="1"/>
</dbReference>
<dbReference type="Proteomes" id="UP000050502">
    <property type="component" value="Unassembled WGS sequence"/>
</dbReference>
<dbReference type="OrthoDB" id="146872at2"/>
<evidence type="ECO:0000313" key="5">
    <source>
        <dbReference type="Proteomes" id="UP000037784"/>
    </source>
</evidence>
<comment type="similarity">
    <text evidence="1">Belongs to the universal stress protein A family.</text>
</comment>
<dbReference type="SUPFAM" id="SSF52402">
    <property type="entry name" value="Adenine nucleotide alpha hydrolases-like"/>
    <property type="match status" value="2"/>
</dbReference>
<dbReference type="STRING" id="872965.SE16_12005"/>
<dbReference type="Gene3D" id="3.40.50.620">
    <property type="entry name" value="HUPs"/>
    <property type="match status" value="2"/>
</dbReference>
<evidence type="ECO:0000259" key="2">
    <source>
        <dbReference type="Pfam" id="PF00582"/>
    </source>
</evidence>
<proteinExistence type="inferred from homology"/>
<evidence type="ECO:0000313" key="3">
    <source>
        <dbReference type="EMBL" id="GAP62609.1"/>
    </source>
</evidence>
<dbReference type="InterPro" id="IPR014729">
    <property type="entry name" value="Rossmann-like_a/b/a_fold"/>
</dbReference>
<protein>
    <recommendedName>
        <fullName evidence="2">UspA domain-containing protein</fullName>
    </recommendedName>
</protein>
<dbReference type="RefSeq" id="WP_054492518.1">
    <property type="nucleotide sequence ID" value="NZ_BBZA01000068.1"/>
</dbReference>
<reference evidence="3 5" key="1">
    <citation type="journal article" date="2015" name="Genome Announc.">
        <title>Draft Genome Sequence of a Heterotrophic Facultative Anaerobic Thermophilic Bacterium, Ardenticatena maritima Strain 110ST.</title>
        <authorList>
            <person name="Kawaichi S."/>
            <person name="Yoshida T."/>
            <person name="Sako Y."/>
            <person name="Nakamura R."/>
        </authorList>
    </citation>
    <scope>NUCLEOTIDE SEQUENCE [LARGE SCALE GENOMIC DNA]</scope>
    <source>
        <strain evidence="3 5">110S</strain>
    </source>
</reference>
<feature type="domain" description="UspA" evidence="2">
    <location>
        <begin position="162"/>
        <end position="266"/>
    </location>
</feature>
<reference evidence="5" key="3">
    <citation type="submission" date="2015-08" db="EMBL/GenBank/DDBJ databases">
        <title>Draft Genome Sequence of a Heterotrophic Facultative Anaerobic Bacterium Ardenticatena maritima Strain 110S.</title>
        <authorList>
            <person name="Kawaichi S."/>
            <person name="Yoshida T."/>
            <person name="Sako Y."/>
            <person name="Nakamura R."/>
        </authorList>
    </citation>
    <scope>NUCLEOTIDE SEQUENCE [LARGE SCALE GENOMIC DNA]</scope>
    <source>
        <strain evidence="5">110S</strain>
    </source>
</reference>
<dbReference type="AlphaFoldDB" id="A0A0M8K8G1"/>
<dbReference type="InterPro" id="IPR006016">
    <property type="entry name" value="UspA"/>
</dbReference>
<evidence type="ECO:0000256" key="1">
    <source>
        <dbReference type="ARBA" id="ARBA00008791"/>
    </source>
</evidence>
<reference evidence="4 6" key="2">
    <citation type="submission" date="2015-07" db="EMBL/GenBank/DDBJ databases">
        <title>Whole genome sequence of Ardenticatena maritima DSM 23922.</title>
        <authorList>
            <person name="Hemp J."/>
            <person name="Ward L.M."/>
            <person name="Pace L.A."/>
            <person name="Fischer W.W."/>
        </authorList>
    </citation>
    <scope>NUCLEOTIDE SEQUENCE [LARGE SCALE GENOMIC DNA]</scope>
    <source>
        <strain evidence="4 6">110S</strain>
    </source>
</reference>
<dbReference type="InParanoid" id="A0A0M8K8G1"/>
<sequence length="266" mass="29419">MHILVATGGAEHSQKAVTFAGLLARDTNAALTLLTVRKPGHSEEAARVALEEAQRALPPNLARVQTRIREGHPAEEIVFECEEGGYDLAVVGERQHHTLRTRFLLGSTAQRVVEHAPCPVVVAKGRIAPVRRLLLCEGLRTDAPLARRFMEQLPELVTLPLEITILHVISQLALTPYDPSVEDSETVQLARRILAGDRQLLSKRHAHVQERLRYGLVVEEIIAEAAWDYDMLVLGAHPGAGWRRILLDDITHDVLVKAPAPVLVVR</sequence>
<keyword evidence="5" id="KW-1185">Reference proteome</keyword>
<evidence type="ECO:0000313" key="4">
    <source>
        <dbReference type="EMBL" id="KPL87228.1"/>
    </source>
</evidence>
<feature type="domain" description="UspA" evidence="2">
    <location>
        <begin position="2"/>
        <end position="124"/>
    </location>
</feature>
<dbReference type="EMBL" id="LGKN01000006">
    <property type="protein sequence ID" value="KPL87228.1"/>
    <property type="molecule type" value="Genomic_DNA"/>
</dbReference>
<evidence type="ECO:0000313" key="6">
    <source>
        <dbReference type="Proteomes" id="UP000050502"/>
    </source>
</evidence>
<dbReference type="Pfam" id="PF00582">
    <property type="entry name" value="Usp"/>
    <property type="match status" value="2"/>
</dbReference>
<dbReference type="CDD" id="cd00293">
    <property type="entry name" value="USP-like"/>
    <property type="match status" value="2"/>
</dbReference>
<dbReference type="PANTHER" id="PTHR46268:SF6">
    <property type="entry name" value="UNIVERSAL STRESS PROTEIN UP12"/>
    <property type="match status" value="1"/>
</dbReference>
<name>A0A0M8K8G1_9CHLR</name>
<comment type="caution">
    <text evidence="3">The sequence shown here is derived from an EMBL/GenBank/DDBJ whole genome shotgun (WGS) entry which is preliminary data.</text>
</comment>